<dbReference type="GO" id="GO:0008270">
    <property type="term" value="F:zinc ion binding"/>
    <property type="evidence" value="ECO:0007669"/>
    <property type="project" value="UniProtKB-KW"/>
</dbReference>
<evidence type="ECO:0000256" key="11">
    <source>
        <dbReference type="ARBA" id="ARBA00023242"/>
    </source>
</evidence>
<dbReference type="PROSITE" id="PS50157">
    <property type="entry name" value="ZINC_FINGER_C2H2_2"/>
    <property type="match status" value="2"/>
</dbReference>
<keyword evidence="5" id="KW-0677">Repeat</keyword>
<dbReference type="Gene3D" id="3.30.160.60">
    <property type="entry name" value="Classic Zinc Finger"/>
    <property type="match status" value="3"/>
</dbReference>
<sequence>MSHEVTHWEKPYKCDLCDKDFYNNSDLRKHMKTHTGEKPHLCSQCGKTFYRKTELIIPSENTFWEKPYECSYCGKAFIKNSSLISHLRTHTGRNRMLLQNFTFLSHTWLLNMRYIVV</sequence>
<evidence type="ECO:0000313" key="14">
    <source>
        <dbReference type="EMBL" id="CAL4226329.1"/>
    </source>
</evidence>
<keyword evidence="4" id="KW-0479">Metal-binding</keyword>
<name>A0AAV2SR37_MEGNR</name>
<evidence type="ECO:0000256" key="9">
    <source>
        <dbReference type="ARBA" id="ARBA00023125"/>
    </source>
</evidence>
<keyword evidence="9" id="KW-0238">DNA-binding</keyword>
<comment type="similarity">
    <text evidence="3">Belongs to the krueppel C2H2-type zinc-finger protein family.</text>
</comment>
<reference evidence="14 15" key="1">
    <citation type="submission" date="2024-05" db="EMBL/GenBank/DDBJ databases">
        <authorList>
            <person name="Wallberg A."/>
        </authorList>
    </citation>
    <scope>NUCLEOTIDE SEQUENCE [LARGE SCALE GENOMIC DNA]</scope>
</reference>
<feature type="domain" description="C2H2-type" evidence="13">
    <location>
        <begin position="68"/>
        <end position="95"/>
    </location>
</feature>
<accession>A0AAV2SR37</accession>
<dbReference type="EMBL" id="CAXKWB010102755">
    <property type="protein sequence ID" value="CAL4226329.1"/>
    <property type="molecule type" value="Genomic_DNA"/>
</dbReference>
<evidence type="ECO:0000259" key="13">
    <source>
        <dbReference type="PROSITE" id="PS50157"/>
    </source>
</evidence>
<comment type="function">
    <text evidence="1">May be involved in transcriptional regulation.</text>
</comment>
<proteinExistence type="inferred from homology"/>
<gene>
    <name evidence="14" type="ORF">MNOR_LOCUS39451</name>
</gene>
<comment type="subcellular location">
    <subcellularLocation>
        <location evidence="2">Nucleus</location>
    </subcellularLocation>
</comment>
<organism evidence="14 15">
    <name type="scientific">Meganyctiphanes norvegica</name>
    <name type="common">Northern krill</name>
    <name type="synonym">Thysanopoda norvegica</name>
    <dbReference type="NCBI Taxonomy" id="48144"/>
    <lineage>
        <taxon>Eukaryota</taxon>
        <taxon>Metazoa</taxon>
        <taxon>Ecdysozoa</taxon>
        <taxon>Arthropoda</taxon>
        <taxon>Crustacea</taxon>
        <taxon>Multicrustacea</taxon>
        <taxon>Malacostraca</taxon>
        <taxon>Eumalacostraca</taxon>
        <taxon>Eucarida</taxon>
        <taxon>Euphausiacea</taxon>
        <taxon>Euphausiidae</taxon>
        <taxon>Meganyctiphanes</taxon>
    </lineage>
</organism>
<protein>
    <recommendedName>
        <fullName evidence="13">C2H2-type domain-containing protein</fullName>
    </recommendedName>
</protein>
<dbReference type="InterPro" id="IPR013087">
    <property type="entry name" value="Znf_C2H2_type"/>
</dbReference>
<evidence type="ECO:0000256" key="4">
    <source>
        <dbReference type="ARBA" id="ARBA00022723"/>
    </source>
</evidence>
<evidence type="ECO:0000256" key="3">
    <source>
        <dbReference type="ARBA" id="ARBA00006991"/>
    </source>
</evidence>
<evidence type="ECO:0000256" key="1">
    <source>
        <dbReference type="ARBA" id="ARBA00003767"/>
    </source>
</evidence>
<feature type="domain" description="C2H2-type" evidence="13">
    <location>
        <begin position="12"/>
        <end position="39"/>
    </location>
</feature>
<dbReference type="FunFam" id="3.30.160.60:FF:000198">
    <property type="entry name" value="zinc finger protein 10 isoform X1"/>
    <property type="match status" value="1"/>
</dbReference>
<dbReference type="SUPFAM" id="SSF57667">
    <property type="entry name" value="beta-beta-alpha zinc fingers"/>
    <property type="match status" value="2"/>
</dbReference>
<dbReference type="SMART" id="SM00355">
    <property type="entry name" value="ZnF_C2H2"/>
    <property type="match status" value="2"/>
</dbReference>
<evidence type="ECO:0000256" key="7">
    <source>
        <dbReference type="ARBA" id="ARBA00022833"/>
    </source>
</evidence>
<evidence type="ECO:0000256" key="12">
    <source>
        <dbReference type="PROSITE-ProRule" id="PRU00042"/>
    </source>
</evidence>
<evidence type="ECO:0000313" key="15">
    <source>
        <dbReference type="Proteomes" id="UP001497623"/>
    </source>
</evidence>
<keyword evidence="11" id="KW-0539">Nucleus</keyword>
<keyword evidence="6 12" id="KW-0863">Zinc-finger</keyword>
<keyword evidence="7" id="KW-0862">Zinc</keyword>
<dbReference type="GO" id="GO:0005634">
    <property type="term" value="C:nucleus"/>
    <property type="evidence" value="ECO:0007669"/>
    <property type="project" value="UniProtKB-SubCell"/>
</dbReference>
<dbReference type="FunFam" id="3.30.160.60:FF:002104">
    <property type="entry name" value="Si:ch211-266d19.4"/>
    <property type="match status" value="1"/>
</dbReference>
<dbReference type="PROSITE" id="PS00028">
    <property type="entry name" value="ZINC_FINGER_C2H2_1"/>
    <property type="match status" value="2"/>
</dbReference>
<dbReference type="InterPro" id="IPR036236">
    <property type="entry name" value="Znf_C2H2_sf"/>
</dbReference>
<dbReference type="Proteomes" id="UP001497623">
    <property type="component" value="Unassembled WGS sequence"/>
</dbReference>
<dbReference type="Pfam" id="PF00096">
    <property type="entry name" value="zf-C2H2"/>
    <property type="match status" value="2"/>
</dbReference>
<dbReference type="PANTHER" id="PTHR23226:SF416">
    <property type="entry name" value="FI01424P"/>
    <property type="match status" value="1"/>
</dbReference>
<dbReference type="GO" id="GO:0000978">
    <property type="term" value="F:RNA polymerase II cis-regulatory region sequence-specific DNA binding"/>
    <property type="evidence" value="ECO:0007669"/>
    <property type="project" value="TreeGrafter"/>
</dbReference>
<dbReference type="PANTHER" id="PTHR23226">
    <property type="entry name" value="ZINC FINGER AND SCAN DOMAIN-CONTAINING"/>
    <property type="match status" value="1"/>
</dbReference>
<dbReference type="AlphaFoldDB" id="A0AAV2SR37"/>
<evidence type="ECO:0000256" key="2">
    <source>
        <dbReference type="ARBA" id="ARBA00004123"/>
    </source>
</evidence>
<evidence type="ECO:0000256" key="5">
    <source>
        <dbReference type="ARBA" id="ARBA00022737"/>
    </source>
</evidence>
<evidence type="ECO:0000256" key="10">
    <source>
        <dbReference type="ARBA" id="ARBA00023163"/>
    </source>
</evidence>
<evidence type="ECO:0000256" key="6">
    <source>
        <dbReference type="ARBA" id="ARBA00022771"/>
    </source>
</evidence>
<dbReference type="FunFam" id="3.30.160.60:FF:000688">
    <property type="entry name" value="zinc finger protein 197 isoform X1"/>
    <property type="match status" value="1"/>
</dbReference>
<keyword evidence="8" id="KW-0805">Transcription regulation</keyword>
<comment type="caution">
    <text evidence="14">The sequence shown here is derived from an EMBL/GenBank/DDBJ whole genome shotgun (WGS) entry which is preliminary data.</text>
</comment>
<keyword evidence="15" id="KW-1185">Reference proteome</keyword>
<evidence type="ECO:0000256" key="8">
    <source>
        <dbReference type="ARBA" id="ARBA00023015"/>
    </source>
</evidence>
<keyword evidence="10" id="KW-0804">Transcription</keyword>
<dbReference type="GO" id="GO:0000981">
    <property type="term" value="F:DNA-binding transcription factor activity, RNA polymerase II-specific"/>
    <property type="evidence" value="ECO:0007669"/>
    <property type="project" value="TreeGrafter"/>
</dbReference>